<dbReference type="InterPro" id="IPR002347">
    <property type="entry name" value="SDR_fam"/>
</dbReference>
<dbReference type="PRINTS" id="PR00081">
    <property type="entry name" value="GDHRDH"/>
</dbReference>
<dbReference type="EMBL" id="JAUYVI010000008">
    <property type="protein sequence ID" value="MDQ7250845.1"/>
    <property type="molecule type" value="Genomic_DNA"/>
</dbReference>
<dbReference type="RefSeq" id="WP_379960630.1">
    <property type="nucleotide sequence ID" value="NZ_JAUYVI010000008.1"/>
</dbReference>
<dbReference type="GO" id="GO:0047936">
    <property type="term" value="F:glucose 1-dehydrogenase [NAD(P)+] activity"/>
    <property type="evidence" value="ECO:0007669"/>
    <property type="project" value="UniProtKB-EC"/>
</dbReference>
<dbReference type="InterPro" id="IPR020904">
    <property type="entry name" value="Sc_DH/Rdtase_CS"/>
</dbReference>
<proteinExistence type="inferred from homology"/>
<dbReference type="Proteomes" id="UP001230156">
    <property type="component" value="Unassembled WGS sequence"/>
</dbReference>
<feature type="domain" description="Ketoreductase" evidence="2">
    <location>
        <begin position="9"/>
        <end position="189"/>
    </location>
</feature>
<dbReference type="EC" id="1.1.1.47" evidence="3"/>
<accession>A0ABU0YUP5</accession>
<dbReference type="PANTHER" id="PTHR42760:SF135">
    <property type="entry name" value="BLL7886 PROTEIN"/>
    <property type="match status" value="1"/>
</dbReference>
<dbReference type="PANTHER" id="PTHR42760">
    <property type="entry name" value="SHORT-CHAIN DEHYDROGENASES/REDUCTASES FAMILY MEMBER"/>
    <property type="match status" value="1"/>
</dbReference>
<evidence type="ECO:0000313" key="4">
    <source>
        <dbReference type="Proteomes" id="UP001230156"/>
    </source>
</evidence>
<dbReference type="Gene3D" id="3.40.50.720">
    <property type="entry name" value="NAD(P)-binding Rossmann-like Domain"/>
    <property type="match status" value="1"/>
</dbReference>
<dbReference type="PROSITE" id="PS00061">
    <property type="entry name" value="ADH_SHORT"/>
    <property type="match status" value="1"/>
</dbReference>
<dbReference type="NCBIfam" id="NF005559">
    <property type="entry name" value="PRK07231.1"/>
    <property type="match status" value="1"/>
</dbReference>
<dbReference type="SMART" id="SM00822">
    <property type="entry name" value="PKS_KR"/>
    <property type="match status" value="1"/>
</dbReference>
<evidence type="ECO:0000259" key="2">
    <source>
        <dbReference type="SMART" id="SM00822"/>
    </source>
</evidence>
<dbReference type="PRINTS" id="PR00080">
    <property type="entry name" value="SDRFAMILY"/>
</dbReference>
<comment type="caution">
    <text evidence="3">The sequence shown here is derived from an EMBL/GenBank/DDBJ whole genome shotgun (WGS) entry which is preliminary data.</text>
</comment>
<dbReference type="SUPFAM" id="SSF51735">
    <property type="entry name" value="NAD(P)-binding Rossmann-fold domains"/>
    <property type="match status" value="1"/>
</dbReference>
<protein>
    <submittedName>
        <fullName evidence="3">Glucose 1-dehydrogenase</fullName>
        <ecNumber evidence="3">1.1.1.47</ecNumber>
    </submittedName>
</protein>
<reference evidence="4" key="1">
    <citation type="submission" date="2023-08" db="EMBL/GenBank/DDBJ databases">
        <title>Rhodospirillaceae gen. nov., a novel taxon isolated from the Yangtze River Yuezi River estuary sludge.</title>
        <authorList>
            <person name="Ruan L."/>
        </authorList>
    </citation>
    <scope>NUCLEOTIDE SEQUENCE [LARGE SCALE GENOMIC DNA]</scope>
    <source>
        <strain evidence="4">R-7</strain>
    </source>
</reference>
<keyword evidence="3" id="KW-0560">Oxidoreductase</keyword>
<dbReference type="InterPro" id="IPR057326">
    <property type="entry name" value="KR_dom"/>
</dbReference>
<organism evidence="3 4">
    <name type="scientific">Dongia sedimenti</name>
    <dbReference type="NCBI Taxonomy" id="3064282"/>
    <lineage>
        <taxon>Bacteria</taxon>
        <taxon>Pseudomonadati</taxon>
        <taxon>Pseudomonadota</taxon>
        <taxon>Alphaproteobacteria</taxon>
        <taxon>Rhodospirillales</taxon>
        <taxon>Dongiaceae</taxon>
        <taxon>Dongia</taxon>
    </lineage>
</organism>
<gene>
    <name evidence="3" type="ORF">Q8A70_24360</name>
</gene>
<name>A0ABU0YUP5_9PROT</name>
<dbReference type="InterPro" id="IPR036291">
    <property type="entry name" value="NAD(P)-bd_dom_sf"/>
</dbReference>
<sequence length="254" mass="26757">MPAFSLANQIAIVTGASSGLGAHFARVLAEAGAKVALLARRKRLAEEIAAEIDAQGGHAIAFAADVTDRDSLHQALHDIEEQIGIPDILVNNAGAHAGDMALDLKPEDWDAVLETNLKGAWLLTQQLAQHWVEKQHPGVVINIASILGIGVSPGVMPYAVSKAGLIQMTKALALEWARYGIRVNALAPGYFPTDLNKDFFATPAGQAVVKRIPMRRLGALEDLDGPLLLLASPASAYMTGSVITVDGGHLVATL</sequence>
<evidence type="ECO:0000313" key="3">
    <source>
        <dbReference type="EMBL" id="MDQ7250845.1"/>
    </source>
</evidence>
<keyword evidence="4" id="KW-1185">Reference proteome</keyword>
<evidence type="ECO:0000256" key="1">
    <source>
        <dbReference type="ARBA" id="ARBA00006484"/>
    </source>
</evidence>
<comment type="similarity">
    <text evidence="1">Belongs to the short-chain dehydrogenases/reductases (SDR) family.</text>
</comment>
<dbReference type="Pfam" id="PF13561">
    <property type="entry name" value="adh_short_C2"/>
    <property type="match status" value="1"/>
</dbReference>